<dbReference type="AlphaFoldDB" id="A0A6J4U3Z5"/>
<name>A0A6J4U3Z5_9BACT</name>
<accession>A0A6J4U3Z5</accession>
<organism evidence="1">
    <name type="scientific">uncultured Thermomicrobiales bacterium</name>
    <dbReference type="NCBI Taxonomy" id="1645740"/>
    <lineage>
        <taxon>Bacteria</taxon>
        <taxon>Pseudomonadati</taxon>
        <taxon>Thermomicrobiota</taxon>
        <taxon>Thermomicrobia</taxon>
        <taxon>Thermomicrobiales</taxon>
        <taxon>environmental samples</taxon>
    </lineage>
</organism>
<sequence length="37" mass="4008">MRYGMTNDTSQPNSAGLKTLLMVYRAGEFARNGVPGC</sequence>
<evidence type="ECO:0000313" key="1">
    <source>
        <dbReference type="EMBL" id="CAA9540086.1"/>
    </source>
</evidence>
<gene>
    <name evidence="1" type="ORF">AVDCRST_MAG43-47</name>
</gene>
<proteinExistence type="predicted"/>
<protein>
    <submittedName>
        <fullName evidence="1">Uncharacterized protein</fullName>
    </submittedName>
</protein>
<reference evidence="1" key="1">
    <citation type="submission" date="2020-02" db="EMBL/GenBank/DDBJ databases">
        <authorList>
            <person name="Meier V. D."/>
        </authorList>
    </citation>
    <scope>NUCLEOTIDE SEQUENCE</scope>
    <source>
        <strain evidence="1">AVDCRST_MAG43</strain>
    </source>
</reference>
<dbReference type="EMBL" id="CADCWI010000005">
    <property type="protein sequence ID" value="CAA9540086.1"/>
    <property type="molecule type" value="Genomic_DNA"/>
</dbReference>